<dbReference type="AlphaFoldDB" id="A0A397UND0"/>
<feature type="transmembrane region" description="Helical" evidence="1">
    <location>
        <begin position="34"/>
        <end position="60"/>
    </location>
</feature>
<accession>A0A397UND0</accession>
<name>A0A397UND0_9GLOM</name>
<dbReference type="EMBL" id="QKWP01001223">
    <property type="protein sequence ID" value="RIB10667.1"/>
    <property type="molecule type" value="Genomic_DNA"/>
</dbReference>
<evidence type="ECO:0000313" key="3">
    <source>
        <dbReference type="Proteomes" id="UP000266673"/>
    </source>
</evidence>
<keyword evidence="3" id="KW-1185">Reference proteome</keyword>
<dbReference type="Proteomes" id="UP000266673">
    <property type="component" value="Unassembled WGS sequence"/>
</dbReference>
<evidence type="ECO:0000313" key="2">
    <source>
        <dbReference type="EMBL" id="RIB10667.1"/>
    </source>
</evidence>
<dbReference type="OrthoDB" id="2366513at2759"/>
<proteinExistence type="predicted"/>
<feature type="transmembrane region" description="Helical" evidence="1">
    <location>
        <begin position="139"/>
        <end position="158"/>
    </location>
</feature>
<organism evidence="2 3">
    <name type="scientific">Gigaspora rosea</name>
    <dbReference type="NCBI Taxonomy" id="44941"/>
    <lineage>
        <taxon>Eukaryota</taxon>
        <taxon>Fungi</taxon>
        <taxon>Fungi incertae sedis</taxon>
        <taxon>Mucoromycota</taxon>
        <taxon>Glomeromycotina</taxon>
        <taxon>Glomeromycetes</taxon>
        <taxon>Diversisporales</taxon>
        <taxon>Gigasporaceae</taxon>
        <taxon>Gigaspora</taxon>
    </lineage>
</organism>
<protein>
    <submittedName>
        <fullName evidence="2">Uncharacterized protein</fullName>
    </submittedName>
</protein>
<gene>
    <name evidence="2" type="ORF">C2G38_2105518</name>
</gene>
<keyword evidence="1" id="KW-0812">Transmembrane</keyword>
<keyword evidence="1" id="KW-1133">Transmembrane helix</keyword>
<feature type="transmembrane region" description="Helical" evidence="1">
    <location>
        <begin position="9"/>
        <end position="28"/>
    </location>
</feature>
<feature type="transmembrane region" description="Helical" evidence="1">
    <location>
        <begin position="196"/>
        <end position="216"/>
    </location>
</feature>
<evidence type="ECO:0000256" key="1">
    <source>
        <dbReference type="SAM" id="Phobius"/>
    </source>
</evidence>
<comment type="caution">
    <text evidence="2">The sequence shown here is derived from an EMBL/GenBank/DDBJ whole genome shotgun (WGS) entry which is preliminary data.</text>
</comment>
<feature type="transmembrane region" description="Helical" evidence="1">
    <location>
        <begin position="99"/>
        <end position="118"/>
    </location>
</feature>
<feature type="transmembrane region" description="Helical" evidence="1">
    <location>
        <begin position="72"/>
        <end position="93"/>
    </location>
</feature>
<sequence length="259" mass="29193">MNKVILKSLNTAVCFYILAAATFTQLISPSKIPYTYVTASGFTFGIVFPLYFMLMIFAIYQWTERVNVNDTIVDGISYNFIIIGILYGSVYIFMMFNFYLIQAIIHIAFTIALVLTYYKLEYYYPPAGIFENLFIHKLFSIWTAWGLYATTLGIWVAIPALNTITLTIIALIILISIGWFVVDYYPTIISCFLIEYFPKSDFIFSAVIVWCLIGVACNQVEVLPILVVTAAGIGLISGAILKSIATFFSEHRNGIYISG</sequence>
<reference evidence="2 3" key="1">
    <citation type="submission" date="2018-06" db="EMBL/GenBank/DDBJ databases">
        <title>Comparative genomics reveals the genomic features of Rhizophagus irregularis, R. cerebriforme, R. diaphanum and Gigaspora rosea, and their symbiotic lifestyle signature.</title>
        <authorList>
            <person name="Morin E."/>
            <person name="San Clemente H."/>
            <person name="Chen E.C.H."/>
            <person name="De La Providencia I."/>
            <person name="Hainaut M."/>
            <person name="Kuo A."/>
            <person name="Kohler A."/>
            <person name="Murat C."/>
            <person name="Tang N."/>
            <person name="Roy S."/>
            <person name="Loubradou J."/>
            <person name="Henrissat B."/>
            <person name="Grigoriev I.V."/>
            <person name="Corradi N."/>
            <person name="Roux C."/>
            <person name="Martin F.M."/>
        </authorList>
    </citation>
    <scope>NUCLEOTIDE SEQUENCE [LARGE SCALE GENOMIC DNA]</scope>
    <source>
        <strain evidence="2 3">DAOM 194757</strain>
    </source>
</reference>
<feature type="transmembrane region" description="Helical" evidence="1">
    <location>
        <begin position="222"/>
        <end position="241"/>
    </location>
</feature>
<feature type="transmembrane region" description="Helical" evidence="1">
    <location>
        <begin position="164"/>
        <end position="184"/>
    </location>
</feature>
<keyword evidence="1" id="KW-0472">Membrane</keyword>